<gene>
    <name evidence="1" type="ORF">JYZ213_LOCUS26077</name>
    <name evidence="2" type="ORF">OXD698_LOCUS33308</name>
</gene>
<dbReference type="EMBL" id="CAJNOG010000343">
    <property type="protein sequence ID" value="CAF1186363.1"/>
    <property type="molecule type" value="Genomic_DNA"/>
</dbReference>
<sequence length="134" mass="15831">MIFLQFSTDYYLAIVRAIQNYSIYTQTSITSNQRCLHKELNIIIYHVNIKKIYGVFMCLCTQANHSNCFEFNRNTTFQCRQNDLCKNNGLCYHDDVICPRNTLCICFDCYFGTRCEFYAKGFGLTLDDILRYEI</sequence>
<dbReference type="AlphaFoldDB" id="A0A814VCB8"/>
<reference evidence="1" key="1">
    <citation type="submission" date="2021-02" db="EMBL/GenBank/DDBJ databases">
        <authorList>
            <person name="Nowell W R."/>
        </authorList>
    </citation>
    <scope>NUCLEOTIDE SEQUENCE</scope>
</reference>
<name>A0A814VCB8_9BILA</name>
<comment type="caution">
    <text evidence="1">The sequence shown here is derived from an EMBL/GenBank/DDBJ whole genome shotgun (WGS) entry which is preliminary data.</text>
</comment>
<dbReference type="Proteomes" id="UP000663844">
    <property type="component" value="Unassembled WGS sequence"/>
</dbReference>
<organism evidence="1 3">
    <name type="scientific">Adineta steineri</name>
    <dbReference type="NCBI Taxonomy" id="433720"/>
    <lineage>
        <taxon>Eukaryota</taxon>
        <taxon>Metazoa</taxon>
        <taxon>Spiralia</taxon>
        <taxon>Gnathifera</taxon>
        <taxon>Rotifera</taxon>
        <taxon>Eurotatoria</taxon>
        <taxon>Bdelloidea</taxon>
        <taxon>Adinetida</taxon>
        <taxon>Adinetidae</taxon>
        <taxon>Adineta</taxon>
    </lineage>
</organism>
<evidence type="ECO:0000313" key="2">
    <source>
        <dbReference type="EMBL" id="CAF4064029.1"/>
    </source>
</evidence>
<dbReference type="Proteomes" id="UP000663845">
    <property type="component" value="Unassembled WGS sequence"/>
</dbReference>
<evidence type="ECO:0008006" key="4">
    <source>
        <dbReference type="Google" id="ProtNLM"/>
    </source>
</evidence>
<protein>
    <recommendedName>
        <fullName evidence="4">EGF-like domain-containing protein</fullName>
    </recommendedName>
</protein>
<dbReference type="EMBL" id="CAJOAZ010004541">
    <property type="protein sequence ID" value="CAF4064029.1"/>
    <property type="molecule type" value="Genomic_DNA"/>
</dbReference>
<evidence type="ECO:0000313" key="3">
    <source>
        <dbReference type="Proteomes" id="UP000663845"/>
    </source>
</evidence>
<evidence type="ECO:0000313" key="1">
    <source>
        <dbReference type="EMBL" id="CAF1186363.1"/>
    </source>
</evidence>
<accession>A0A814VCB8</accession>
<proteinExistence type="predicted"/>